<proteinExistence type="predicted"/>
<comment type="caution">
    <text evidence="2">The sequence shown here is derived from an EMBL/GenBank/DDBJ whole genome shotgun (WGS) entry which is preliminary data.</text>
</comment>
<sequence>MKVYISWAIRQRSRSCKILVKLDNSLTIVLLLENQLSEILDAKVLKEARESHILAIANLAMSCLRLGGKKRPTIKEVSAELEALRTTQNFVVIDLDRISPEDGGSPNHTTRGPIQESGEESILLSLQMESTSF</sequence>
<name>A0A445DSJ2_ARAHY</name>
<dbReference type="STRING" id="3818.A0A445DSJ2"/>
<dbReference type="Proteomes" id="UP000289738">
    <property type="component" value="Chromosome A03"/>
</dbReference>
<dbReference type="Gene3D" id="1.10.510.10">
    <property type="entry name" value="Transferase(Phosphotransferase) domain 1"/>
    <property type="match status" value="1"/>
</dbReference>
<evidence type="ECO:0000313" key="3">
    <source>
        <dbReference type="Proteomes" id="UP000289738"/>
    </source>
</evidence>
<protein>
    <submittedName>
        <fullName evidence="2">Uncharacterized protein</fullName>
    </submittedName>
</protein>
<accession>A0A445DSJ2</accession>
<dbReference type="EMBL" id="SDMP01000003">
    <property type="protein sequence ID" value="RYR66145.1"/>
    <property type="molecule type" value="Genomic_DNA"/>
</dbReference>
<gene>
    <name evidence="2" type="ORF">Ahy_A03g012088</name>
</gene>
<keyword evidence="3" id="KW-1185">Reference proteome</keyword>
<evidence type="ECO:0000313" key="2">
    <source>
        <dbReference type="EMBL" id="RYR66145.1"/>
    </source>
</evidence>
<feature type="region of interest" description="Disordered" evidence="1">
    <location>
        <begin position="97"/>
        <end position="116"/>
    </location>
</feature>
<evidence type="ECO:0000256" key="1">
    <source>
        <dbReference type="SAM" id="MobiDB-lite"/>
    </source>
</evidence>
<reference evidence="2 3" key="1">
    <citation type="submission" date="2019-01" db="EMBL/GenBank/DDBJ databases">
        <title>Sequencing of cultivated peanut Arachis hypogaea provides insights into genome evolution and oil improvement.</title>
        <authorList>
            <person name="Chen X."/>
        </authorList>
    </citation>
    <scope>NUCLEOTIDE SEQUENCE [LARGE SCALE GENOMIC DNA]</scope>
    <source>
        <strain evidence="3">cv. Fuhuasheng</strain>
        <tissue evidence="2">Leaves</tissue>
    </source>
</reference>
<dbReference type="AlphaFoldDB" id="A0A445DSJ2"/>
<organism evidence="2 3">
    <name type="scientific">Arachis hypogaea</name>
    <name type="common">Peanut</name>
    <dbReference type="NCBI Taxonomy" id="3818"/>
    <lineage>
        <taxon>Eukaryota</taxon>
        <taxon>Viridiplantae</taxon>
        <taxon>Streptophyta</taxon>
        <taxon>Embryophyta</taxon>
        <taxon>Tracheophyta</taxon>
        <taxon>Spermatophyta</taxon>
        <taxon>Magnoliopsida</taxon>
        <taxon>eudicotyledons</taxon>
        <taxon>Gunneridae</taxon>
        <taxon>Pentapetalae</taxon>
        <taxon>rosids</taxon>
        <taxon>fabids</taxon>
        <taxon>Fabales</taxon>
        <taxon>Fabaceae</taxon>
        <taxon>Papilionoideae</taxon>
        <taxon>50 kb inversion clade</taxon>
        <taxon>dalbergioids sensu lato</taxon>
        <taxon>Dalbergieae</taxon>
        <taxon>Pterocarpus clade</taxon>
        <taxon>Arachis</taxon>
    </lineage>
</organism>